<dbReference type="SUPFAM" id="SSF52540">
    <property type="entry name" value="P-loop containing nucleoside triphosphate hydrolases"/>
    <property type="match status" value="1"/>
</dbReference>
<gene>
    <name evidence="10" type="primary">bioD1_1</name>
    <name evidence="9" type="synonym">bioD</name>
    <name evidence="10" type="ORF">A1019T_00654</name>
</gene>
<feature type="binding site" evidence="9">
    <location>
        <begin position="125"/>
        <end position="128"/>
    </location>
    <ligand>
        <name>ATP</name>
        <dbReference type="ChEBI" id="CHEBI:30616"/>
    </ligand>
</feature>
<dbReference type="UniPathway" id="UPA00078">
    <property type="reaction ID" value="UER00161"/>
</dbReference>
<keyword evidence="2 9" id="KW-0436">Ligase</keyword>
<dbReference type="GO" id="GO:0000287">
    <property type="term" value="F:magnesium ion binding"/>
    <property type="evidence" value="ECO:0007669"/>
    <property type="project" value="UniProtKB-UniRule"/>
</dbReference>
<evidence type="ECO:0000256" key="4">
    <source>
        <dbReference type="ARBA" id="ARBA00022741"/>
    </source>
</evidence>
<comment type="cofactor">
    <cofactor evidence="9">
        <name>Mg(2+)</name>
        <dbReference type="ChEBI" id="CHEBI:18420"/>
    </cofactor>
</comment>
<dbReference type="InterPro" id="IPR004472">
    <property type="entry name" value="DTB_synth_BioD"/>
</dbReference>
<reference evidence="11" key="1">
    <citation type="submission" date="2017-02" db="EMBL/GenBank/DDBJ databases">
        <authorList>
            <person name="Mornico D."/>
        </authorList>
    </citation>
    <scope>NUCLEOTIDE SEQUENCE [LARGE SCALE GENOMIC DNA]</scope>
</reference>
<feature type="binding site" evidence="9">
    <location>
        <begin position="12"/>
        <end position="17"/>
    </location>
    <ligand>
        <name>ATP</name>
        <dbReference type="ChEBI" id="CHEBI:30616"/>
    </ligand>
</feature>
<evidence type="ECO:0000256" key="1">
    <source>
        <dbReference type="ARBA" id="ARBA00022490"/>
    </source>
</evidence>
<evidence type="ECO:0000256" key="3">
    <source>
        <dbReference type="ARBA" id="ARBA00022723"/>
    </source>
</evidence>
<dbReference type="InterPro" id="IPR027417">
    <property type="entry name" value="P-loop_NTPase"/>
</dbReference>
<comment type="similarity">
    <text evidence="9">Belongs to the dethiobiotin synthetase family.</text>
</comment>
<dbReference type="GO" id="GO:0005524">
    <property type="term" value="F:ATP binding"/>
    <property type="evidence" value="ECO:0007669"/>
    <property type="project" value="UniProtKB-UniRule"/>
</dbReference>
<feature type="binding site" evidence="9">
    <location>
        <begin position="185"/>
        <end position="186"/>
    </location>
    <ligand>
        <name>ATP</name>
        <dbReference type="ChEBI" id="CHEBI:30616"/>
    </ligand>
</feature>
<dbReference type="CDD" id="cd03109">
    <property type="entry name" value="DTBS"/>
    <property type="match status" value="1"/>
</dbReference>
<dbReference type="AlphaFoldDB" id="A0A1R4EDX4"/>
<organism evidence="10 11">
    <name type="scientific">Psychrobacter pasteurii</name>
    <dbReference type="NCBI Taxonomy" id="1945520"/>
    <lineage>
        <taxon>Bacteria</taxon>
        <taxon>Pseudomonadati</taxon>
        <taxon>Pseudomonadota</taxon>
        <taxon>Gammaproteobacteria</taxon>
        <taxon>Moraxellales</taxon>
        <taxon>Moraxellaceae</taxon>
        <taxon>Psychrobacter</taxon>
    </lineage>
</organism>
<dbReference type="OrthoDB" id="9802097at2"/>
<keyword evidence="4 9" id="KW-0547">Nucleotide-binding</keyword>
<dbReference type="Proteomes" id="UP000188169">
    <property type="component" value="Unassembled WGS sequence"/>
</dbReference>
<feature type="binding site" evidence="9">
    <location>
        <position position="125"/>
    </location>
    <ligand>
        <name>Mg(2+)</name>
        <dbReference type="ChEBI" id="CHEBI:18420"/>
    </ligand>
</feature>
<evidence type="ECO:0000256" key="7">
    <source>
        <dbReference type="ARBA" id="ARBA00022842"/>
    </source>
</evidence>
<evidence type="ECO:0000256" key="5">
    <source>
        <dbReference type="ARBA" id="ARBA00022756"/>
    </source>
</evidence>
<dbReference type="RefSeq" id="WP_077448087.1">
    <property type="nucleotide sequence ID" value="NZ_FUGD01000055.1"/>
</dbReference>
<proteinExistence type="inferred from homology"/>
<name>A0A1R4EDX4_9GAMM</name>
<dbReference type="EMBL" id="FUGD01000055">
    <property type="protein sequence ID" value="SJM36691.1"/>
    <property type="molecule type" value="Genomic_DNA"/>
</dbReference>
<keyword evidence="5 9" id="KW-0093">Biotin biosynthesis</keyword>
<evidence type="ECO:0000256" key="2">
    <source>
        <dbReference type="ARBA" id="ARBA00022598"/>
    </source>
</evidence>
<comment type="catalytic activity">
    <reaction evidence="9">
        <text>(7R,8S)-7,8-diammoniononanoate + CO2 + ATP = (4R,5S)-dethiobiotin + ADP + phosphate + 3 H(+)</text>
        <dbReference type="Rhea" id="RHEA:15805"/>
        <dbReference type="ChEBI" id="CHEBI:15378"/>
        <dbReference type="ChEBI" id="CHEBI:16526"/>
        <dbReference type="ChEBI" id="CHEBI:30616"/>
        <dbReference type="ChEBI" id="CHEBI:43474"/>
        <dbReference type="ChEBI" id="CHEBI:149469"/>
        <dbReference type="ChEBI" id="CHEBI:149473"/>
        <dbReference type="ChEBI" id="CHEBI:456216"/>
        <dbReference type="EC" id="6.3.3.3"/>
    </reaction>
</comment>
<keyword evidence="3 9" id="KW-0479">Metal-binding</keyword>
<keyword evidence="1 9" id="KW-0963">Cytoplasm</keyword>
<dbReference type="NCBIfam" id="TIGR00347">
    <property type="entry name" value="bioD"/>
    <property type="match status" value="1"/>
</dbReference>
<comment type="subunit">
    <text evidence="9">Homodimer.</text>
</comment>
<comment type="pathway">
    <text evidence="9">Cofactor biosynthesis; biotin biosynthesis; biotin from 7,8-diaminononanoate: step 1/2.</text>
</comment>
<dbReference type="EC" id="6.3.3.3" evidence="9"/>
<dbReference type="GO" id="GO:0004141">
    <property type="term" value="F:dethiobiotin synthase activity"/>
    <property type="evidence" value="ECO:0007669"/>
    <property type="project" value="UniProtKB-UniRule"/>
</dbReference>
<feature type="binding site" evidence="9">
    <location>
        <position position="16"/>
    </location>
    <ligand>
        <name>Mg(2+)</name>
        <dbReference type="ChEBI" id="CHEBI:18420"/>
    </ligand>
</feature>
<dbReference type="PANTHER" id="PTHR43210">
    <property type="entry name" value="DETHIOBIOTIN SYNTHETASE"/>
    <property type="match status" value="1"/>
</dbReference>
<dbReference type="STRING" id="1945520.A1019T_00654"/>
<dbReference type="HAMAP" id="MF_00336">
    <property type="entry name" value="BioD"/>
    <property type="match status" value="1"/>
</dbReference>
<feature type="binding site" evidence="9">
    <location>
        <position position="66"/>
    </location>
    <ligand>
        <name>Mg(2+)</name>
        <dbReference type="ChEBI" id="CHEBI:18420"/>
    </ligand>
</feature>
<keyword evidence="7 9" id="KW-0460">Magnesium</keyword>
<feature type="active site" evidence="9">
    <location>
        <position position="48"/>
    </location>
</feature>
<evidence type="ECO:0000313" key="11">
    <source>
        <dbReference type="Proteomes" id="UP000188169"/>
    </source>
</evidence>
<comment type="catalytic activity">
    <reaction evidence="8">
        <text>(7R,8S)-8-amino-7-(carboxyamino)nonanoate + ATP = (4R,5S)-dethiobiotin + ADP + phosphate + H(+)</text>
        <dbReference type="Rhea" id="RHEA:63684"/>
        <dbReference type="ChEBI" id="CHEBI:15378"/>
        <dbReference type="ChEBI" id="CHEBI:30616"/>
        <dbReference type="ChEBI" id="CHEBI:43474"/>
        <dbReference type="ChEBI" id="CHEBI:149470"/>
        <dbReference type="ChEBI" id="CHEBI:149473"/>
        <dbReference type="ChEBI" id="CHEBI:456216"/>
    </reaction>
</comment>
<dbReference type="GO" id="GO:0009102">
    <property type="term" value="P:biotin biosynthetic process"/>
    <property type="evidence" value="ECO:0007669"/>
    <property type="project" value="UniProtKB-UniRule"/>
</dbReference>
<feature type="binding site" evidence="9">
    <location>
        <position position="52"/>
    </location>
    <ligand>
        <name>substrate</name>
    </ligand>
</feature>
<evidence type="ECO:0000256" key="6">
    <source>
        <dbReference type="ARBA" id="ARBA00022840"/>
    </source>
</evidence>
<protein>
    <recommendedName>
        <fullName evidence="9">ATP-dependent dethiobiotin synthetase BioD</fullName>
        <ecNumber evidence="9">6.3.3.3</ecNumber>
    </recommendedName>
    <alternativeName>
        <fullName evidence="9">DTB synthetase</fullName>
        <shortName evidence="9">DTBS</shortName>
    </alternativeName>
    <alternativeName>
        <fullName evidence="9">Dethiobiotin synthase</fullName>
    </alternativeName>
</protein>
<dbReference type="PANTHER" id="PTHR43210:SF2">
    <property type="entry name" value="ATP-DEPENDENT DETHIOBIOTIN SYNTHETASE BIOD 2"/>
    <property type="match status" value="1"/>
</dbReference>
<dbReference type="GO" id="GO:0005829">
    <property type="term" value="C:cytosol"/>
    <property type="evidence" value="ECO:0007669"/>
    <property type="project" value="TreeGrafter"/>
</dbReference>
<feature type="binding site" evidence="9">
    <location>
        <position position="66"/>
    </location>
    <ligand>
        <name>ATP</name>
        <dbReference type="ChEBI" id="CHEBI:30616"/>
    </ligand>
</feature>
<evidence type="ECO:0000256" key="8">
    <source>
        <dbReference type="ARBA" id="ARBA00047386"/>
    </source>
</evidence>
<evidence type="ECO:0000313" key="10">
    <source>
        <dbReference type="EMBL" id="SJM36691.1"/>
    </source>
</evidence>
<comment type="subcellular location">
    <subcellularLocation>
        <location evidence="9">Cytoplasm</location>
    </subcellularLocation>
</comment>
<dbReference type="Gene3D" id="3.40.50.300">
    <property type="entry name" value="P-loop containing nucleotide triphosphate hydrolases"/>
    <property type="match status" value="1"/>
</dbReference>
<comment type="function">
    <text evidence="9">Catalyzes a mechanistically unusual reaction, the ATP-dependent insertion of CO2 between the N7 and N8 nitrogen atoms of 7,8-diaminopelargonic acid (DAPA, also called 7,8-diammoniononanoate) to form a ureido ring.</text>
</comment>
<accession>A0A1R4EDX4</accession>
<dbReference type="Pfam" id="PF13500">
    <property type="entry name" value="AAA_26"/>
    <property type="match status" value="1"/>
</dbReference>
<keyword evidence="11" id="KW-1185">Reference proteome</keyword>
<evidence type="ECO:0000256" key="9">
    <source>
        <dbReference type="HAMAP-Rule" id="MF_00336"/>
    </source>
</evidence>
<sequence>MSVFFISGIDTDIGKTYATGALAQALLQQTLAPQNSLNSTPTSVITQKLVQTGCEGISEDIIRHRDMMGIPLQAVDHQGLTCPYVFKKPASPHLSSMLESRLIDPEVITQATKQLTDSYDIVLLEGAGGLMVPLTQSILTIDYVANMGYPVILVTSGRLGSISHTLLSIEALTQRQIPLHAVIYNQWQPNKHLASEYEPDNEITDDTKTYLQAYLKQHHPQTYWIDLPYVAGSITEGLESINYSSMANMAEQMKQYTAAALTSDLFCNNK</sequence>
<keyword evidence="6 9" id="KW-0067">ATP-binding</keyword>
<comment type="caution">
    <text evidence="9">Lacks conserved residue(s) required for the propagation of feature annotation.</text>
</comment>